<keyword evidence="1" id="KW-1133">Transmembrane helix</keyword>
<dbReference type="EMBL" id="FORQ01000001">
    <property type="protein sequence ID" value="SFI76175.1"/>
    <property type="molecule type" value="Genomic_DNA"/>
</dbReference>
<feature type="transmembrane region" description="Helical" evidence="1">
    <location>
        <begin position="6"/>
        <end position="27"/>
    </location>
</feature>
<proteinExistence type="predicted"/>
<organism evidence="2 3">
    <name type="scientific">Kaistella treverensis</name>
    <dbReference type="NCBI Taxonomy" id="631455"/>
    <lineage>
        <taxon>Bacteria</taxon>
        <taxon>Pseudomonadati</taxon>
        <taxon>Bacteroidota</taxon>
        <taxon>Flavobacteriia</taxon>
        <taxon>Flavobacteriales</taxon>
        <taxon>Weeksellaceae</taxon>
        <taxon>Chryseobacterium group</taxon>
        <taxon>Kaistella</taxon>
    </lineage>
</organism>
<accession>A0A1I3KVP5</accession>
<dbReference type="AlphaFoldDB" id="A0A1I3KVP5"/>
<evidence type="ECO:0000313" key="2">
    <source>
        <dbReference type="EMBL" id="SFI76175.1"/>
    </source>
</evidence>
<reference evidence="3" key="1">
    <citation type="submission" date="2016-10" db="EMBL/GenBank/DDBJ databases">
        <authorList>
            <person name="Varghese N."/>
            <person name="Submissions S."/>
        </authorList>
    </citation>
    <scope>NUCLEOTIDE SEQUENCE [LARGE SCALE GENOMIC DNA]</scope>
    <source>
        <strain evidence="3">DSM 22251</strain>
    </source>
</reference>
<keyword evidence="1" id="KW-0472">Membrane</keyword>
<name>A0A1I3KVP5_9FLAO</name>
<gene>
    <name evidence="2" type="ORF">SAMN05421638_1027</name>
</gene>
<dbReference type="RefSeq" id="WP_089819178.1">
    <property type="nucleotide sequence ID" value="NZ_FORQ01000001.1"/>
</dbReference>
<dbReference type="Proteomes" id="UP000242560">
    <property type="component" value="Unassembled WGS sequence"/>
</dbReference>
<protein>
    <submittedName>
        <fullName evidence="2">Uncharacterized protein</fullName>
    </submittedName>
</protein>
<keyword evidence="3" id="KW-1185">Reference proteome</keyword>
<evidence type="ECO:0000313" key="3">
    <source>
        <dbReference type="Proteomes" id="UP000242560"/>
    </source>
</evidence>
<sequence>MSKTIIISLITSFLGSGLISFFLRTYFTERIKKIYSEKIENLKGQINLTNSIVEKTINSLESANQITQQERVLAIKEYWNNFLILKNLASDITYFDRILLEDEFKSIFTPNWNGNQIIPNTLKKIADSEIFNKYSILEKDTEKLRPFLSENLWVNFLYLKTFNGRIVYIYSIGSVDYETKYWKSDKALRKIAEDSLLKNEFETVMNTKIGSASLYQNLIEQKILNEINKILTGHYTSNESLNKALELNKLLNNDVI</sequence>
<evidence type="ECO:0000256" key="1">
    <source>
        <dbReference type="SAM" id="Phobius"/>
    </source>
</evidence>
<keyword evidence="1" id="KW-0812">Transmembrane</keyword>